<feature type="compositionally biased region" description="Basic residues" evidence="1">
    <location>
        <begin position="57"/>
        <end position="67"/>
    </location>
</feature>
<dbReference type="EMBL" id="JAAOMA010000022">
    <property type="protein sequence ID" value="NHR06699.1"/>
    <property type="molecule type" value="Genomic_DNA"/>
</dbReference>
<evidence type="ECO:0000313" key="3">
    <source>
        <dbReference type="Proteomes" id="UP001515641"/>
    </source>
</evidence>
<sequence length="134" mass="14527">MSLRDEYIKAGIIKPAGVVAEPVARRPRDVVGLVLPSDRPKAHKGSKAAKPLEKSVPPKKKTAKKHSFPIAIHPKPKPLFCPLCGEKVPGGTLLEHKSLAHGESLYSRRSKRTAPIYVEKATFVQGGAPGLKKR</sequence>
<comment type="caution">
    <text evidence="2">The sequence shown here is derived from an EMBL/GenBank/DDBJ whole genome shotgun (WGS) entry which is preliminary data.</text>
</comment>
<feature type="region of interest" description="Disordered" evidence="1">
    <location>
        <begin position="36"/>
        <end position="69"/>
    </location>
</feature>
<keyword evidence="3" id="KW-1185">Reference proteome</keyword>
<protein>
    <recommendedName>
        <fullName evidence="4">C2H2-type domain-containing protein</fullName>
    </recommendedName>
</protein>
<accession>A0ABX0L4E4</accession>
<organism evidence="2 3">
    <name type="scientific">Chromobacterium fluminis</name>
    <dbReference type="NCBI Taxonomy" id="3044269"/>
    <lineage>
        <taxon>Bacteria</taxon>
        <taxon>Pseudomonadati</taxon>
        <taxon>Pseudomonadota</taxon>
        <taxon>Betaproteobacteria</taxon>
        <taxon>Neisseriales</taxon>
        <taxon>Chromobacteriaceae</taxon>
        <taxon>Chromobacterium</taxon>
    </lineage>
</organism>
<proteinExistence type="predicted"/>
<name>A0ABX0L4E4_9NEIS</name>
<evidence type="ECO:0008006" key="4">
    <source>
        <dbReference type="Google" id="ProtNLM"/>
    </source>
</evidence>
<evidence type="ECO:0000256" key="1">
    <source>
        <dbReference type="SAM" id="MobiDB-lite"/>
    </source>
</evidence>
<dbReference type="Proteomes" id="UP001515641">
    <property type="component" value="Unassembled WGS sequence"/>
</dbReference>
<reference evidence="2 3" key="1">
    <citation type="submission" date="2020-03" db="EMBL/GenBank/DDBJ databases">
        <title>Draft genome sequence of environmentally isolated cultures.</title>
        <authorList>
            <person name="Wilson H.S."/>
            <person name="De Leon M.E."/>
        </authorList>
    </citation>
    <scope>NUCLEOTIDE SEQUENCE [LARGE SCALE GENOMIC DNA]</scope>
    <source>
        <strain evidence="2 3">HSC-31F16</strain>
    </source>
</reference>
<gene>
    <name evidence="2" type="ORF">HA052_16035</name>
</gene>
<evidence type="ECO:0000313" key="2">
    <source>
        <dbReference type="EMBL" id="NHR06699.1"/>
    </source>
</evidence>